<reference evidence="4 5" key="1">
    <citation type="journal article" date="2021" name="Elife">
        <title>Chloroplast acquisition without the gene transfer in kleptoplastic sea slugs, Plakobranchus ocellatus.</title>
        <authorList>
            <person name="Maeda T."/>
            <person name="Takahashi S."/>
            <person name="Yoshida T."/>
            <person name="Shimamura S."/>
            <person name="Takaki Y."/>
            <person name="Nagai Y."/>
            <person name="Toyoda A."/>
            <person name="Suzuki Y."/>
            <person name="Arimoto A."/>
            <person name="Ishii H."/>
            <person name="Satoh N."/>
            <person name="Nishiyama T."/>
            <person name="Hasebe M."/>
            <person name="Maruyama T."/>
            <person name="Minagawa J."/>
            <person name="Obokata J."/>
            <person name="Shigenobu S."/>
        </authorList>
    </citation>
    <scope>NUCLEOTIDE SEQUENCE [LARGE SCALE GENOMIC DNA]</scope>
</reference>
<sequence length="76" mass="8836">MLQTIHGRILFMDLEDQNCVWDWLEVTSRFKMIGRFCGTQQVHFRSENIVLMSFQSDNVVNKAGFQLLLQADGKCP</sequence>
<dbReference type="InterPro" id="IPR035914">
    <property type="entry name" value="Sperma_CUB_dom_sf"/>
</dbReference>
<keyword evidence="1" id="KW-1015">Disulfide bond</keyword>
<evidence type="ECO:0000256" key="1">
    <source>
        <dbReference type="ARBA" id="ARBA00023157"/>
    </source>
</evidence>
<evidence type="ECO:0000313" key="5">
    <source>
        <dbReference type="Proteomes" id="UP000735302"/>
    </source>
</evidence>
<comment type="caution">
    <text evidence="4">The sequence shown here is derived from an EMBL/GenBank/DDBJ whole genome shotgun (WGS) entry which is preliminary data.</text>
</comment>
<proteinExistence type="predicted"/>
<dbReference type="SUPFAM" id="SSF49854">
    <property type="entry name" value="Spermadhesin, CUB domain"/>
    <property type="match status" value="1"/>
</dbReference>
<keyword evidence="5" id="KW-1185">Reference proteome</keyword>
<dbReference type="Pfam" id="PF00431">
    <property type="entry name" value="CUB"/>
    <property type="match status" value="1"/>
</dbReference>
<dbReference type="Gene3D" id="2.60.120.290">
    <property type="entry name" value="Spermadhesin, CUB domain"/>
    <property type="match status" value="1"/>
</dbReference>
<name>A0AAV4BK32_9GAST</name>
<gene>
    <name evidence="4" type="ORF">PoB_004634000</name>
</gene>
<organism evidence="4 5">
    <name type="scientific">Plakobranchus ocellatus</name>
    <dbReference type="NCBI Taxonomy" id="259542"/>
    <lineage>
        <taxon>Eukaryota</taxon>
        <taxon>Metazoa</taxon>
        <taxon>Spiralia</taxon>
        <taxon>Lophotrochozoa</taxon>
        <taxon>Mollusca</taxon>
        <taxon>Gastropoda</taxon>
        <taxon>Heterobranchia</taxon>
        <taxon>Euthyneura</taxon>
        <taxon>Panpulmonata</taxon>
        <taxon>Sacoglossa</taxon>
        <taxon>Placobranchoidea</taxon>
        <taxon>Plakobranchidae</taxon>
        <taxon>Plakobranchus</taxon>
    </lineage>
</organism>
<dbReference type="InterPro" id="IPR000859">
    <property type="entry name" value="CUB_dom"/>
</dbReference>
<comment type="caution">
    <text evidence="2">Lacks conserved residue(s) required for the propagation of feature annotation.</text>
</comment>
<evidence type="ECO:0000256" key="2">
    <source>
        <dbReference type="PROSITE-ProRule" id="PRU00059"/>
    </source>
</evidence>
<dbReference type="EMBL" id="BLXT01005114">
    <property type="protein sequence ID" value="GFO19835.1"/>
    <property type="molecule type" value="Genomic_DNA"/>
</dbReference>
<dbReference type="AlphaFoldDB" id="A0AAV4BK32"/>
<protein>
    <submittedName>
        <fullName evidence="4">Cubilin</fullName>
    </submittedName>
</protein>
<dbReference type="Proteomes" id="UP000735302">
    <property type="component" value="Unassembled WGS sequence"/>
</dbReference>
<accession>A0AAV4BK32</accession>
<evidence type="ECO:0000259" key="3">
    <source>
        <dbReference type="PROSITE" id="PS01180"/>
    </source>
</evidence>
<dbReference type="CDD" id="cd00041">
    <property type="entry name" value="CUB"/>
    <property type="match status" value="1"/>
</dbReference>
<feature type="domain" description="CUB" evidence="3">
    <location>
        <begin position="1"/>
        <end position="72"/>
    </location>
</feature>
<dbReference type="PROSITE" id="PS01180">
    <property type="entry name" value="CUB"/>
    <property type="match status" value="1"/>
</dbReference>
<evidence type="ECO:0000313" key="4">
    <source>
        <dbReference type="EMBL" id="GFO19835.1"/>
    </source>
</evidence>